<organism evidence="8 9">
    <name type="scientific">Curvularia clavata</name>
    <dbReference type="NCBI Taxonomy" id="95742"/>
    <lineage>
        <taxon>Eukaryota</taxon>
        <taxon>Fungi</taxon>
        <taxon>Dikarya</taxon>
        <taxon>Ascomycota</taxon>
        <taxon>Pezizomycotina</taxon>
        <taxon>Dothideomycetes</taxon>
        <taxon>Pleosporomycetidae</taxon>
        <taxon>Pleosporales</taxon>
        <taxon>Pleosporineae</taxon>
        <taxon>Pleosporaceae</taxon>
        <taxon>Curvularia</taxon>
    </lineage>
</organism>
<dbReference type="Gene3D" id="3.40.50.150">
    <property type="entry name" value="Vaccinia Virus protein VP39"/>
    <property type="match status" value="1"/>
</dbReference>
<dbReference type="PANTHER" id="PTHR12315">
    <property type="entry name" value="BICOID-INTERACTING PROTEIN RELATED"/>
    <property type="match status" value="1"/>
</dbReference>
<dbReference type="InterPro" id="IPR039772">
    <property type="entry name" value="Bin3-like"/>
</dbReference>
<dbReference type="InterPro" id="IPR010675">
    <property type="entry name" value="Bin3_C"/>
</dbReference>
<protein>
    <recommendedName>
        <fullName evidence="6">RNA methyltransferase</fullName>
        <ecNumber evidence="6">2.1.1.-</ecNumber>
    </recommendedName>
</protein>
<dbReference type="EC" id="2.1.1.-" evidence="6"/>
<evidence type="ECO:0000256" key="4">
    <source>
        <dbReference type="ARBA" id="ARBA00022691"/>
    </source>
</evidence>
<feature type="domain" description="Bin3-type SAM" evidence="7">
    <location>
        <begin position="26"/>
        <end position="265"/>
    </location>
</feature>
<dbReference type="InterPro" id="IPR024160">
    <property type="entry name" value="BIN3_SAM-bd_dom"/>
</dbReference>
<dbReference type="GO" id="GO:0008173">
    <property type="term" value="F:RNA methyltransferase activity"/>
    <property type="evidence" value="ECO:0007669"/>
    <property type="project" value="UniProtKB-UniRule"/>
</dbReference>
<proteinExistence type="inferred from homology"/>
<evidence type="ECO:0000256" key="5">
    <source>
        <dbReference type="PROSITE-ProRule" id="PRU00848"/>
    </source>
</evidence>
<dbReference type="InterPro" id="IPR029063">
    <property type="entry name" value="SAM-dependent_MTases_sf"/>
</dbReference>
<evidence type="ECO:0000256" key="6">
    <source>
        <dbReference type="RuleBase" id="RU367087"/>
    </source>
</evidence>
<keyword evidence="2 6" id="KW-0489">Methyltransferase</keyword>
<keyword evidence="3 6" id="KW-0808">Transferase</keyword>
<keyword evidence="4 5" id="KW-0949">S-adenosyl-L-methionine</keyword>
<evidence type="ECO:0000313" key="8">
    <source>
        <dbReference type="EMBL" id="USP77924.1"/>
    </source>
</evidence>
<dbReference type="Proteomes" id="UP001056012">
    <property type="component" value="Chromosome 3"/>
</dbReference>
<dbReference type="GO" id="GO:0032259">
    <property type="term" value="P:methylation"/>
    <property type="evidence" value="ECO:0007669"/>
    <property type="project" value="UniProtKB-KW"/>
</dbReference>
<dbReference type="VEuPathDB" id="FungiDB:yc1106_05198"/>
<evidence type="ECO:0000256" key="3">
    <source>
        <dbReference type="ARBA" id="ARBA00022679"/>
    </source>
</evidence>
<name>A0A9Q8Z8D7_CURCL</name>
<dbReference type="GO" id="GO:0017069">
    <property type="term" value="F:snRNA binding"/>
    <property type="evidence" value="ECO:0007669"/>
    <property type="project" value="TreeGrafter"/>
</dbReference>
<dbReference type="PROSITE" id="PS51515">
    <property type="entry name" value="BIN3_SAM"/>
    <property type="match status" value="1"/>
</dbReference>
<dbReference type="Pfam" id="PF06859">
    <property type="entry name" value="Bin3"/>
    <property type="match status" value="1"/>
</dbReference>
<dbReference type="OrthoDB" id="540004at2759"/>
<keyword evidence="9" id="KW-1185">Reference proteome</keyword>
<evidence type="ECO:0000256" key="1">
    <source>
        <dbReference type="ARBA" id="ARBA00008361"/>
    </source>
</evidence>
<dbReference type="CDD" id="cd02440">
    <property type="entry name" value="AdoMet_MTases"/>
    <property type="match status" value="1"/>
</dbReference>
<dbReference type="AlphaFoldDB" id="A0A9Q8Z8D7"/>
<accession>A0A9Q8Z8D7</accession>
<dbReference type="GO" id="GO:0040031">
    <property type="term" value="P:snRNA modification"/>
    <property type="evidence" value="ECO:0007669"/>
    <property type="project" value="TreeGrafter"/>
</dbReference>
<dbReference type="GO" id="GO:0008171">
    <property type="term" value="F:O-methyltransferase activity"/>
    <property type="evidence" value="ECO:0007669"/>
    <property type="project" value="UniProtKB-UniRule"/>
</dbReference>
<evidence type="ECO:0000259" key="7">
    <source>
        <dbReference type="PROSITE" id="PS51515"/>
    </source>
</evidence>
<dbReference type="SUPFAM" id="SSF53335">
    <property type="entry name" value="S-adenosyl-L-methionine-dependent methyltransferases"/>
    <property type="match status" value="1"/>
</dbReference>
<dbReference type="EMBL" id="CP089276">
    <property type="protein sequence ID" value="USP77924.1"/>
    <property type="molecule type" value="Genomic_DNA"/>
</dbReference>
<sequence>MAARFGNYHDYSGVSKPPASATHVVDPRLKILNTLIPDLFTAKHCLDVGANAGTVSVQLAAMCLILMPNLPAAFDFDAASVTGIDIDPSLVGQARKLYALRASRRRPPTASSPPVVDYFPISALLTHGYRVEPQAKPTHRPRVNFFAADWALPTGQPVQPSYDVILALSVIKWIHLEHGDAGLLAFFAKCSASLRQGGYLAIELQEWDSYLKAVRPNHAPHFQQSLRELKYRPEDSFDQLLRDQGLHLCASSHELPRRILVYRKA</sequence>
<evidence type="ECO:0000313" key="9">
    <source>
        <dbReference type="Proteomes" id="UP001056012"/>
    </source>
</evidence>
<evidence type="ECO:0000256" key="2">
    <source>
        <dbReference type="ARBA" id="ARBA00022603"/>
    </source>
</evidence>
<dbReference type="PANTHER" id="PTHR12315:SF0">
    <property type="entry name" value="7SK SNRNA METHYLPHOSPHATE CAPPING ENZYME"/>
    <property type="match status" value="1"/>
</dbReference>
<gene>
    <name evidence="8" type="ORF">yc1106_05198</name>
</gene>
<comment type="similarity">
    <text evidence="1 6">Belongs to the methyltransferase superfamily.</text>
</comment>
<reference evidence="8" key="1">
    <citation type="submission" date="2021-12" db="EMBL/GenBank/DDBJ databases">
        <title>Curvularia clavata genome.</title>
        <authorList>
            <person name="Cao Y."/>
        </authorList>
    </citation>
    <scope>NUCLEOTIDE SEQUENCE</scope>
    <source>
        <strain evidence="8">Yc1106</strain>
    </source>
</reference>